<dbReference type="EMBL" id="GEVI01004832">
    <property type="protein sequence ID" value="JAU27488.1"/>
    <property type="molecule type" value="Transcribed_RNA"/>
</dbReference>
<keyword evidence="2" id="KW-0677">Repeat</keyword>
<dbReference type="GO" id="GO:0043531">
    <property type="term" value="F:ADP binding"/>
    <property type="evidence" value="ECO:0007669"/>
    <property type="project" value="InterPro"/>
</dbReference>
<dbReference type="Gene3D" id="1.10.8.430">
    <property type="entry name" value="Helical domain of apoptotic protease-activating factors"/>
    <property type="match status" value="1"/>
</dbReference>
<evidence type="ECO:0000256" key="2">
    <source>
        <dbReference type="ARBA" id="ARBA00022737"/>
    </source>
</evidence>
<dbReference type="FunFam" id="3.40.50.300:FF:001002">
    <property type="entry name" value="Disease resistance protein (TIR-NBS-LRR class)"/>
    <property type="match status" value="1"/>
</dbReference>
<dbReference type="AlphaFoldDB" id="A0A1J3EBC4"/>
<feature type="domain" description="NB-ARC" evidence="4">
    <location>
        <begin position="57"/>
        <end position="218"/>
    </location>
</feature>
<dbReference type="PRINTS" id="PR00364">
    <property type="entry name" value="DISEASERSIST"/>
</dbReference>
<keyword evidence="3" id="KW-0378">Hydrolase</keyword>
<dbReference type="PANTHER" id="PTHR11017">
    <property type="entry name" value="LEUCINE-RICH REPEAT-CONTAINING PROTEIN"/>
    <property type="match status" value="1"/>
</dbReference>
<dbReference type="InterPro" id="IPR002182">
    <property type="entry name" value="NB-ARC"/>
</dbReference>
<gene>
    <name evidence="6" type="ORF">GA_TR9829_c1_g1_i1_g.32076</name>
</gene>
<evidence type="ECO:0000256" key="3">
    <source>
        <dbReference type="ARBA" id="ARBA00022801"/>
    </source>
</evidence>
<dbReference type="Gene3D" id="3.80.10.10">
    <property type="entry name" value="Ribonuclease Inhibitor"/>
    <property type="match status" value="1"/>
</dbReference>
<evidence type="ECO:0000259" key="4">
    <source>
        <dbReference type="Pfam" id="PF00931"/>
    </source>
</evidence>
<accession>A0A1J3EBC4</accession>
<proteinExistence type="predicted"/>
<evidence type="ECO:0000259" key="5">
    <source>
        <dbReference type="Pfam" id="PF23282"/>
    </source>
</evidence>
<dbReference type="InterPro" id="IPR027417">
    <property type="entry name" value="P-loop_NTPase"/>
</dbReference>
<feature type="domain" description="Disease resistance protein Roq1-like winged-helix" evidence="5">
    <location>
        <begin position="285"/>
        <end position="356"/>
    </location>
</feature>
<dbReference type="SUPFAM" id="SSF46785">
    <property type="entry name" value="Winged helix' DNA-binding domain"/>
    <property type="match status" value="1"/>
</dbReference>
<dbReference type="InterPro" id="IPR044974">
    <property type="entry name" value="Disease_R_plants"/>
</dbReference>
<keyword evidence="1" id="KW-0433">Leucine-rich repeat</keyword>
<dbReference type="InterPro" id="IPR036390">
    <property type="entry name" value="WH_DNA-bd_sf"/>
</dbReference>
<sequence>MGNKCFFSFSLVRDNEAEMMEKIAKDVLGLLNATPSRDFDGMVGLEAHLREMMSLLQLDNEDEAMIVGICGPAGIGKTTIARALQSRLSHRFQLTCFVDNLRGSYHSSFDEYGLRLRLQEQFLSKVLNQNGMRISHLGAVRERLCDMKVLIILDDVNNLKQLEALADETTWFGPGSRIVVTTENKEILRQHGITCTYEVGFPSREEALEILCRYAFRQSYPHDGFQELAKSVTWLCGDLPLGLRVVGSSLRGKKEEEWEEVMRRLETVLDRDIEDVLRVSYDSLDENEQILFLHIAVFFNYKDGDLVEAMFIDGDLDVKSGLKILVNRSLISIDHFPESIVMHKLLQHMARQAIHKQEPWKRQILMDAHEICDVLETESGSRSVTGISFDTSTISDAVYISKNAFKRMRNLQFLSIYETRSDRDVIVHVHEEMDFPHRLRLLHWEAYPGKYLPCTFRPEYLVELNLRENMLEKLWEGAQALANLKKMDLNWSVYLKELPDLSNATKLERLTVSGCQSLVELPSCIGKLHKLEELKMDLCNKLQVVPTLLNLASLAKVDLFGCRKLRRIPDFSRNIRQLLVSRIA</sequence>
<dbReference type="Pfam" id="PF00931">
    <property type="entry name" value="NB-ARC"/>
    <property type="match status" value="1"/>
</dbReference>
<dbReference type="GO" id="GO:0016787">
    <property type="term" value="F:hydrolase activity"/>
    <property type="evidence" value="ECO:0007669"/>
    <property type="project" value="UniProtKB-KW"/>
</dbReference>
<dbReference type="Gene3D" id="3.40.50.300">
    <property type="entry name" value="P-loop containing nucleotide triphosphate hydrolases"/>
    <property type="match status" value="1"/>
</dbReference>
<dbReference type="PANTHER" id="PTHR11017:SF418">
    <property type="entry name" value="DISEASE RESISTANCE PROTEIN (TIR-NBS-LRR CLASS) FAMILY-RELATED"/>
    <property type="match status" value="1"/>
</dbReference>
<name>A0A1J3EBC4_NOCCA</name>
<dbReference type="InterPro" id="IPR042197">
    <property type="entry name" value="Apaf_helical"/>
</dbReference>
<dbReference type="FunFam" id="3.80.10.10:FF:000386">
    <property type="entry name" value="Disease resistance protein RPS4"/>
    <property type="match status" value="1"/>
</dbReference>
<dbReference type="GO" id="GO:0006952">
    <property type="term" value="P:defense response"/>
    <property type="evidence" value="ECO:0007669"/>
    <property type="project" value="InterPro"/>
</dbReference>
<evidence type="ECO:0000256" key="1">
    <source>
        <dbReference type="ARBA" id="ARBA00022614"/>
    </source>
</evidence>
<dbReference type="Pfam" id="PF23282">
    <property type="entry name" value="WHD_ROQ1"/>
    <property type="match status" value="1"/>
</dbReference>
<dbReference type="Pfam" id="PF07725">
    <property type="entry name" value="LRR_3"/>
    <property type="match status" value="1"/>
</dbReference>
<protein>
    <submittedName>
        <fullName evidence="6">Putative disease resistance protein</fullName>
    </submittedName>
</protein>
<dbReference type="InterPro" id="IPR058192">
    <property type="entry name" value="WHD_ROQ1-like"/>
</dbReference>
<reference evidence="6" key="1">
    <citation type="submission" date="2016-07" db="EMBL/GenBank/DDBJ databases">
        <title>De novo transcriptome assembly of four accessions of the metal hyperaccumulator plant Noccaea caerulescens.</title>
        <authorList>
            <person name="Blande D."/>
            <person name="Halimaa P."/>
            <person name="Tervahauta A.I."/>
            <person name="Aarts M.G."/>
            <person name="Karenlampi S.O."/>
        </authorList>
    </citation>
    <scope>NUCLEOTIDE SEQUENCE</scope>
</reference>
<dbReference type="FunFam" id="1.10.8.430:FF:000002">
    <property type="entry name" value="Disease resistance protein (TIR-NBS-LRR class)"/>
    <property type="match status" value="1"/>
</dbReference>
<dbReference type="InterPro" id="IPR011713">
    <property type="entry name" value="Leu-rich_rpt_3"/>
</dbReference>
<dbReference type="SUPFAM" id="SSF52058">
    <property type="entry name" value="L domain-like"/>
    <property type="match status" value="1"/>
</dbReference>
<dbReference type="InterPro" id="IPR032675">
    <property type="entry name" value="LRR_dom_sf"/>
</dbReference>
<evidence type="ECO:0000313" key="6">
    <source>
        <dbReference type="EMBL" id="JAU27488.1"/>
    </source>
</evidence>
<dbReference type="SUPFAM" id="SSF52540">
    <property type="entry name" value="P-loop containing nucleoside triphosphate hydrolases"/>
    <property type="match status" value="1"/>
</dbReference>
<organism evidence="6">
    <name type="scientific">Noccaea caerulescens</name>
    <name type="common">Alpine penny-cress</name>
    <name type="synonym">Thlaspi caerulescens</name>
    <dbReference type="NCBI Taxonomy" id="107243"/>
    <lineage>
        <taxon>Eukaryota</taxon>
        <taxon>Viridiplantae</taxon>
        <taxon>Streptophyta</taxon>
        <taxon>Embryophyta</taxon>
        <taxon>Tracheophyta</taxon>
        <taxon>Spermatophyta</taxon>
        <taxon>Magnoliopsida</taxon>
        <taxon>eudicotyledons</taxon>
        <taxon>Gunneridae</taxon>
        <taxon>Pentapetalae</taxon>
        <taxon>rosids</taxon>
        <taxon>malvids</taxon>
        <taxon>Brassicales</taxon>
        <taxon>Brassicaceae</taxon>
        <taxon>Coluteocarpeae</taxon>
        <taxon>Noccaea</taxon>
    </lineage>
</organism>